<proteinExistence type="predicted"/>
<sequence>MENEMIDGLVYNNLPEILELATSSFEGRERDIVLLSSIGVLSSCLPNVFGNYDGKEIYSNLYTLFIAPPASGKGVMNYSRLLVERIHDKLFLDSRRKMKKYNDKNDTNSGACPKLEIKIVPANISSSEMYSYLGSSKDGIVIIESEADTMSAMMKNDWSNYSDVLRSAFHHEAVSICRKGDNLYLYIKEPKLSIVMSGTPNQFMPLMQSKGNGLFSRFMMYTFDETQDFKDVFAPKTKEYKTFFDKAGIKVFNLYSMLSELDCRIEFKFTENQRNRFLNEFKSIQSIVKEEYSQSFLSNLNRHGLMFYRMCMILTALRGIDAKKELICSNRDFIISLKIIKTVLKHALIMHDDIEDGVLSKTDEKFLYGLKKHFTRKEAVELGTKYNIPERTVDDKLVQWRKKRAINKTGHGKFTRVLS</sequence>
<organism evidence="1 2">
    <name type="scientific">Flaviramulus aquimarinus</name>
    <dbReference type="NCBI Taxonomy" id="1170456"/>
    <lineage>
        <taxon>Bacteria</taxon>
        <taxon>Pseudomonadati</taxon>
        <taxon>Bacteroidota</taxon>
        <taxon>Flavobacteriia</taxon>
        <taxon>Flavobacteriales</taxon>
        <taxon>Flavobacteriaceae</taxon>
        <taxon>Flaviramulus</taxon>
    </lineage>
</organism>
<reference evidence="2" key="1">
    <citation type="journal article" date="2019" name="Int. J. Syst. Evol. Microbiol.">
        <title>The Global Catalogue of Microorganisms (GCM) 10K type strain sequencing project: providing services to taxonomists for standard genome sequencing and annotation.</title>
        <authorList>
            <consortium name="The Broad Institute Genomics Platform"/>
            <consortium name="The Broad Institute Genome Sequencing Center for Infectious Disease"/>
            <person name="Wu L."/>
            <person name="Ma J."/>
        </authorList>
    </citation>
    <scope>NUCLEOTIDE SEQUENCE [LARGE SCALE GENOMIC DNA]</scope>
    <source>
        <strain evidence="2">JCM 18274</strain>
    </source>
</reference>
<dbReference type="Proteomes" id="UP001500433">
    <property type="component" value="Unassembled WGS sequence"/>
</dbReference>
<evidence type="ECO:0000313" key="2">
    <source>
        <dbReference type="Proteomes" id="UP001500433"/>
    </source>
</evidence>
<evidence type="ECO:0008006" key="3">
    <source>
        <dbReference type="Google" id="ProtNLM"/>
    </source>
</evidence>
<name>A0ABP9EYM3_9FLAO</name>
<gene>
    <name evidence="1" type="ORF">GCM10023311_13320</name>
</gene>
<dbReference type="Pfam" id="PF13148">
    <property type="entry name" value="DUF3987"/>
    <property type="match status" value="2"/>
</dbReference>
<keyword evidence="2" id="KW-1185">Reference proteome</keyword>
<comment type="caution">
    <text evidence="1">The sequence shown here is derived from an EMBL/GenBank/DDBJ whole genome shotgun (WGS) entry which is preliminary data.</text>
</comment>
<accession>A0ABP9EYM3</accession>
<protein>
    <recommendedName>
        <fullName evidence="3">DUF3987 domain-containing protein</fullName>
    </recommendedName>
</protein>
<dbReference type="InterPro" id="IPR025048">
    <property type="entry name" value="DUF3987"/>
</dbReference>
<evidence type="ECO:0000313" key="1">
    <source>
        <dbReference type="EMBL" id="GAA4890441.1"/>
    </source>
</evidence>
<dbReference type="EMBL" id="BAABJH010000001">
    <property type="protein sequence ID" value="GAA4890441.1"/>
    <property type="molecule type" value="Genomic_DNA"/>
</dbReference>